<evidence type="ECO:0000256" key="5">
    <source>
        <dbReference type="ARBA" id="ARBA00035339"/>
    </source>
</evidence>
<reference evidence="8" key="2">
    <citation type="submission" date="2025-09" db="UniProtKB">
        <authorList>
            <consortium name="Ensembl"/>
        </authorList>
    </citation>
    <scope>IDENTIFICATION</scope>
</reference>
<dbReference type="GO" id="GO:0022625">
    <property type="term" value="C:cytosolic large ribosomal subunit"/>
    <property type="evidence" value="ECO:0007669"/>
    <property type="project" value="TreeGrafter"/>
</dbReference>
<dbReference type="Proteomes" id="UP000233040">
    <property type="component" value="Unassembled WGS sequence"/>
</dbReference>
<dbReference type="SUPFAM" id="SSF48662">
    <property type="entry name" value="Ribosomal protein L39e"/>
    <property type="match status" value="1"/>
</dbReference>
<dbReference type="InterPro" id="IPR000077">
    <property type="entry name" value="Ribosomal_eL39"/>
</dbReference>
<comment type="function">
    <text evidence="6">RNA-binding component of the large ribosomal subunit. The ribosome is a large ribonucleoprotein complex responsible for the synthesis of proteins in the cell.</text>
</comment>
<dbReference type="STRING" id="9516.ENSCCAP00000012034"/>
<evidence type="ECO:0000313" key="8">
    <source>
        <dbReference type="Ensembl" id="ENSCCAP00000012034.1"/>
    </source>
</evidence>
<evidence type="ECO:0000256" key="1">
    <source>
        <dbReference type="ARBA" id="ARBA00009339"/>
    </source>
</evidence>
<evidence type="ECO:0000256" key="3">
    <source>
        <dbReference type="ARBA" id="ARBA00023274"/>
    </source>
</evidence>
<dbReference type="GO" id="GO:0003735">
    <property type="term" value="F:structural constituent of ribosome"/>
    <property type="evidence" value="ECO:0007669"/>
    <property type="project" value="InterPro"/>
</dbReference>
<dbReference type="PANTHER" id="PTHR19970">
    <property type="entry name" value="RIBOSOMAL PROTEIN L39E"/>
    <property type="match status" value="1"/>
</dbReference>
<dbReference type="PANTHER" id="PTHR19970:SF0">
    <property type="entry name" value="LARGE RIBOSOMAL SUBUNIT PROTEIN EL39"/>
    <property type="match status" value="1"/>
</dbReference>
<proteinExistence type="inferred from homology"/>
<keyword evidence="9" id="KW-1185">Reference proteome</keyword>
<evidence type="ECO:0000256" key="7">
    <source>
        <dbReference type="ARBA" id="ARBA00046440"/>
    </source>
</evidence>
<comment type="subunit">
    <text evidence="7">Component of the large ribosomal subunit. Interacts with IMPACT.</text>
</comment>
<protein>
    <recommendedName>
        <fullName evidence="4">Large ribosomal subunit protein eL39</fullName>
    </recommendedName>
    <alternativeName>
        <fullName evidence="5">60S ribosomal protein L39</fullName>
    </alternativeName>
</protein>
<dbReference type="InterPro" id="IPR023626">
    <property type="entry name" value="Ribosomal_eL39_dom_sf"/>
</dbReference>
<dbReference type="AlphaFoldDB" id="A0A2K5Q861"/>
<accession>A0A2K5Q861</accession>
<reference evidence="8" key="1">
    <citation type="submission" date="2025-08" db="UniProtKB">
        <authorList>
            <consortium name="Ensembl"/>
        </authorList>
    </citation>
    <scope>IDENTIFICATION</scope>
</reference>
<organism evidence="8 9">
    <name type="scientific">Cebus imitator</name>
    <name type="common">Panamanian white-faced capuchin</name>
    <name type="synonym">Cebus capucinus imitator</name>
    <dbReference type="NCBI Taxonomy" id="2715852"/>
    <lineage>
        <taxon>Eukaryota</taxon>
        <taxon>Metazoa</taxon>
        <taxon>Chordata</taxon>
        <taxon>Craniata</taxon>
        <taxon>Vertebrata</taxon>
        <taxon>Euteleostomi</taxon>
        <taxon>Mammalia</taxon>
        <taxon>Eutheria</taxon>
        <taxon>Euarchontoglires</taxon>
        <taxon>Primates</taxon>
        <taxon>Haplorrhini</taxon>
        <taxon>Platyrrhini</taxon>
        <taxon>Cebidae</taxon>
        <taxon>Cebinae</taxon>
        <taxon>Cebus</taxon>
    </lineage>
</organism>
<dbReference type="GeneTree" id="ENSGT00390000014814"/>
<comment type="similarity">
    <text evidence="1">Belongs to the eukaryotic ribosomal protein eL39 family.</text>
</comment>
<sequence length="42" mass="5122">MSSHKTFRIKRFLAKKQKQNRPIPQWIRMKTGNKIRRTKLGL</sequence>
<dbReference type="Pfam" id="PF00832">
    <property type="entry name" value="Ribosomal_L39"/>
    <property type="match status" value="1"/>
</dbReference>
<evidence type="ECO:0000256" key="6">
    <source>
        <dbReference type="ARBA" id="ARBA00046244"/>
    </source>
</evidence>
<evidence type="ECO:0000256" key="4">
    <source>
        <dbReference type="ARBA" id="ARBA00035234"/>
    </source>
</evidence>
<dbReference type="GO" id="GO:0006412">
    <property type="term" value="P:translation"/>
    <property type="evidence" value="ECO:0007669"/>
    <property type="project" value="InterPro"/>
</dbReference>
<dbReference type="Gene3D" id="1.10.1620.10">
    <property type="entry name" value="Ribosomal protein L39e"/>
    <property type="match status" value="1"/>
</dbReference>
<keyword evidence="3" id="KW-0687">Ribonucleoprotein</keyword>
<name>A0A2K5Q861_CEBIM</name>
<dbReference type="FunFam" id="1.10.1620.10:FF:000001">
    <property type="entry name" value="60S ribosomal protein-like L39"/>
    <property type="match status" value="1"/>
</dbReference>
<evidence type="ECO:0000256" key="2">
    <source>
        <dbReference type="ARBA" id="ARBA00022980"/>
    </source>
</evidence>
<evidence type="ECO:0000313" key="9">
    <source>
        <dbReference type="Proteomes" id="UP000233040"/>
    </source>
</evidence>
<keyword evidence="2" id="KW-0689">Ribosomal protein</keyword>
<dbReference type="Ensembl" id="ENSCCAT00000029447.1">
    <property type="protein sequence ID" value="ENSCCAP00000012034.1"/>
    <property type="gene ID" value="ENSCCAG00000023788.1"/>
</dbReference>